<feature type="compositionally biased region" description="Basic and acidic residues" evidence="1">
    <location>
        <begin position="12"/>
        <end position="24"/>
    </location>
</feature>
<proteinExistence type="predicted"/>
<dbReference type="EMBL" id="VNHQ01000012">
    <property type="protein sequence ID" value="TYP65283.1"/>
    <property type="molecule type" value="Genomic_DNA"/>
</dbReference>
<organism evidence="2 3">
    <name type="scientific">Stutzerimonas stutzeri</name>
    <name type="common">Pseudomonas stutzeri</name>
    <dbReference type="NCBI Taxonomy" id="316"/>
    <lineage>
        <taxon>Bacteria</taxon>
        <taxon>Pseudomonadati</taxon>
        <taxon>Pseudomonadota</taxon>
        <taxon>Gammaproteobacteria</taxon>
        <taxon>Pseudomonadales</taxon>
        <taxon>Pseudomonadaceae</taxon>
        <taxon>Stutzerimonas</taxon>
    </lineage>
</organism>
<name>A0A5S5BHU4_STUST</name>
<reference evidence="2 3" key="1">
    <citation type="submission" date="2019-07" db="EMBL/GenBank/DDBJ databases">
        <title>Deep subsurface shale carbon reservoir microbial communities from Ohio and West Virginia, USA.</title>
        <authorList>
            <person name="Wrighton K."/>
        </authorList>
    </citation>
    <scope>NUCLEOTIDE SEQUENCE [LARGE SCALE GENOMIC DNA]</scope>
    <source>
        <strain evidence="2 3">NP_8Ht</strain>
    </source>
</reference>
<evidence type="ECO:0000313" key="3">
    <source>
        <dbReference type="Proteomes" id="UP000324282"/>
    </source>
</evidence>
<gene>
    <name evidence="2" type="ORF">A9A72_122409</name>
</gene>
<dbReference type="Proteomes" id="UP000324282">
    <property type="component" value="Unassembled WGS sequence"/>
</dbReference>
<evidence type="ECO:0000256" key="1">
    <source>
        <dbReference type="SAM" id="MobiDB-lite"/>
    </source>
</evidence>
<feature type="region of interest" description="Disordered" evidence="1">
    <location>
        <begin position="1"/>
        <end position="24"/>
    </location>
</feature>
<sequence>MSGYPAETPLKQTERWKAQHDPSHPRSIANLNLIELSDATLYC</sequence>
<evidence type="ECO:0000313" key="2">
    <source>
        <dbReference type="EMBL" id="TYP65283.1"/>
    </source>
</evidence>
<accession>A0A5S5BHU4</accession>
<protein>
    <submittedName>
        <fullName evidence="2">Uncharacterized protein</fullName>
    </submittedName>
</protein>
<comment type="caution">
    <text evidence="2">The sequence shown here is derived from an EMBL/GenBank/DDBJ whole genome shotgun (WGS) entry which is preliminary data.</text>
</comment>
<dbReference type="AlphaFoldDB" id="A0A5S5BHU4"/>